<dbReference type="AlphaFoldDB" id="A0A7V6TXZ2"/>
<comment type="caution">
    <text evidence="1">The sequence shown here is derived from an EMBL/GenBank/DDBJ whole genome shotgun (WGS) entry which is preliminary data.</text>
</comment>
<evidence type="ECO:0000313" key="1">
    <source>
        <dbReference type="EMBL" id="HHV66300.1"/>
    </source>
</evidence>
<sequence>MSDRYFAKVVLVQDKFTVVINAGSEKEVKVGKKFLIVGLGEVIVDPDTKEELERLEIVRGNAQVIHVQGKIATLRSSEYDRTADEREIKKVTARGGLAVFGGPQDTVTETTKPGEQIIREFRGVQVGDFAIAV</sequence>
<dbReference type="Proteomes" id="UP000551563">
    <property type="component" value="Unassembled WGS sequence"/>
</dbReference>
<dbReference type="EMBL" id="DUMN01000049">
    <property type="protein sequence ID" value="HHV66300.1"/>
    <property type="molecule type" value="Genomic_DNA"/>
</dbReference>
<organism evidence="1 2">
    <name type="scientific">Brucella intermedia</name>
    <dbReference type="NCBI Taxonomy" id="94625"/>
    <lineage>
        <taxon>Bacteria</taxon>
        <taxon>Pseudomonadati</taxon>
        <taxon>Pseudomonadota</taxon>
        <taxon>Alphaproteobacteria</taxon>
        <taxon>Hyphomicrobiales</taxon>
        <taxon>Brucellaceae</taxon>
        <taxon>Brucella/Ochrobactrum group</taxon>
        <taxon>Brucella</taxon>
    </lineage>
</organism>
<gene>
    <name evidence="1" type="ORF">GXX48_01435</name>
</gene>
<reference evidence="1 2" key="1">
    <citation type="journal article" date="2020" name="Biotechnol. Biofuels">
        <title>New insights from the biogas microbiome by comprehensive genome-resolved metagenomics of nearly 1600 species originating from multiple anaerobic digesters.</title>
        <authorList>
            <person name="Campanaro S."/>
            <person name="Treu L."/>
            <person name="Rodriguez-R L.M."/>
            <person name="Kovalovszki A."/>
            <person name="Ziels R.M."/>
            <person name="Maus I."/>
            <person name="Zhu X."/>
            <person name="Kougias P.G."/>
            <person name="Basile A."/>
            <person name="Luo G."/>
            <person name="Schluter A."/>
            <person name="Konstantinidis K.T."/>
            <person name="Angelidaki I."/>
        </authorList>
    </citation>
    <scope>NUCLEOTIDE SEQUENCE [LARGE SCALE GENOMIC DNA]</scope>
    <source>
        <strain evidence="1">AS04akNAM_66</strain>
    </source>
</reference>
<accession>A0A7V6TXZ2</accession>
<proteinExistence type="predicted"/>
<name>A0A7V6TXZ2_9HYPH</name>
<protein>
    <submittedName>
        <fullName evidence="1">Uncharacterized protein</fullName>
    </submittedName>
</protein>
<evidence type="ECO:0000313" key="2">
    <source>
        <dbReference type="Proteomes" id="UP000551563"/>
    </source>
</evidence>